<dbReference type="PANTHER" id="PTHR19376">
    <property type="entry name" value="DNA-DIRECTED RNA POLYMERASE"/>
    <property type="match status" value="1"/>
</dbReference>
<evidence type="ECO:0000256" key="2">
    <source>
        <dbReference type="ARBA" id="ARBA00012418"/>
    </source>
</evidence>
<dbReference type="InterPro" id="IPR001478">
    <property type="entry name" value="PDZ"/>
</dbReference>
<sequence>MEKKIQETGSGRCNILHWRSGKIHRIVNSTLAAETQALSRGLSELSWTVTVFNEFTHEVFDMKRWEESLRRQRLSALVSESSEPQLAHNLSIVDAKSLYDHLSRETVGTTNDKRTALEMQIVRQVLAETNTSIKWVPHPRMIVDSLTKRHGNLAPLLQLLRTGVLELKEPTDTKKKDKGAVESKHFGVSCLERDQNKDDDTSDSESDSIEEVDMGETGGTKMDVDNDGDSEDAGSGGKTKKAAAKTAEKEEAKKVVAPSSLKELVQADEKTRRLTPQQLAAQKQAKEDLYEALNSGKLLWSSPLRGNKLSLIVSHSYKQCPHKLFVSEVLRRILETSELQDPACTGVKEVHVKVEQQEVSLECEGINLFGLQALPMNVVDHRKIYTNDIRKILEVYGVEAARASVVKEVRNVFGHYGIQVNHRHLSLIADYMVEKTAFADTVQMGHVFGRGTHEVAAPLLSQVDMKHTLASDEAAPKKEEGAAAGAAPSAKGAEGVKAAAAAPAFGAFEVVVKTNKSNLGGIELDKTASKVKGGAMVKVIKSGAVKQFNELNPDQAIQVYDEITSLDEVTGTKEIEKKMSSKLPEEVKMQLDRPRKIQVTLEKPGMLGMKLDFGSKSTGVVVEELMSDGLMAKWNVGKSDEEQVKGGDRIIECNGQVYEGPKLLDQLKKLDKMTLTVLKYNQKS</sequence>
<keyword evidence="6" id="KW-0804">Transcription</keyword>
<feature type="compositionally biased region" description="Basic and acidic residues" evidence="7">
    <location>
        <begin position="186"/>
        <end position="199"/>
    </location>
</feature>
<accession>A0ABP0SBH8</accession>
<keyword evidence="4" id="KW-0808">Transferase</keyword>
<evidence type="ECO:0000256" key="3">
    <source>
        <dbReference type="ARBA" id="ARBA00022478"/>
    </source>
</evidence>
<keyword evidence="10" id="KW-1185">Reference proteome</keyword>
<dbReference type="InterPro" id="IPR045867">
    <property type="entry name" value="DNA-dir_RpoC_beta_prime"/>
</dbReference>
<feature type="domain" description="PDZ" evidence="8">
    <location>
        <begin position="596"/>
        <end position="660"/>
    </location>
</feature>
<name>A0ABP0SBH8_9DINO</name>
<dbReference type="SUPFAM" id="SSF64484">
    <property type="entry name" value="beta and beta-prime subunits of DNA dependent RNA-polymerase"/>
    <property type="match status" value="1"/>
</dbReference>
<evidence type="ECO:0000256" key="4">
    <source>
        <dbReference type="ARBA" id="ARBA00022679"/>
    </source>
</evidence>
<evidence type="ECO:0000256" key="5">
    <source>
        <dbReference type="ARBA" id="ARBA00022695"/>
    </source>
</evidence>
<comment type="similarity">
    <text evidence="1">Belongs to the RNA polymerase beta' chain family.</text>
</comment>
<feature type="region of interest" description="Disordered" evidence="7">
    <location>
        <begin position="186"/>
        <end position="254"/>
    </location>
</feature>
<dbReference type="EMBL" id="CAXAMM010043351">
    <property type="protein sequence ID" value="CAK9109701.1"/>
    <property type="molecule type" value="Genomic_DNA"/>
</dbReference>
<evidence type="ECO:0000259" key="8">
    <source>
        <dbReference type="PROSITE" id="PS50106"/>
    </source>
</evidence>
<reference evidence="9 10" key="1">
    <citation type="submission" date="2024-02" db="EMBL/GenBank/DDBJ databases">
        <authorList>
            <person name="Chen Y."/>
            <person name="Shah S."/>
            <person name="Dougan E. K."/>
            <person name="Thang M."/>
            <person name="Chan C."/>
        </authorList>
    </citation>
    <scope>NUCLEOTIDE SEQUENCE [LARGE SCALE GENOMIC DNA]</scope>
</reference>
<protein>
    <recommendedName>
        <fullName evidence="2">DNA-directed RNA polymerase</fullName>
        <ecNumber evidence="2">2.7.7.6</ecNumber>
    </recommendedName>
</protein>
<evidence type="ECO:0000313" key="10">
    <source>
        <dbReference type="Proteomes" id="UP001642464"/>
    </source>
</evidence>
<dbReference type="Pfam" id="PF04998">
    <property type="entry name" value="RNA_pol_Rpb1_5"/>
    <property type="match status" value="1"/>
</dbReference>
<comment type="caution">
    <text evidence="9">The sequence shown here is derived from an EMBL/GenBank/DDBJ whole genome shotgun (WGS) entry which is preliminary data.</text>
</comment>
<feature type="compositionally biased region" description="Acidic residues" evidence="7">
    <location>
        <begin position="200"/>
        <end position="214"/>
    </location>
</feature>
<dbReference type="PANTHER" id="PTHR19376:SF11">
    <property type="entry name" value="DNA-DIRECTED RNA POLYMERASE I SUBUNIT RPA1"/>
    <property type="match status" value="1"/>
</dbReference>
<organism evidence="9 10">
    <name type="scientific">Durusdinium trenchii</name>
    <dbReference type="NCBI Taxonomy" id="1381693"/>
    <lineage>
        <taxon>Eukaryota</taxon>
        <taxon>Sar</taxon>
        <taxon>Alveolata</taxon>
        <taxon>Dinophyceae</taxon>
        <taxon>Suessiales</taxon>
        <taxon>Symbiodiniaceae</taxon>
        <taxon>Durusdinium</taxon>
    </lineage>
</organism>
<dbReference type="InterPro" id="IPR007081">
    <property type="entry name" value="RNA_pol_Rpb1_5"/>
</dbReference>
<dbReference type="PROSITE" id="PS50106">
    <property type="entry name" value="PDZ"/>
    <property type="match status" value="1"/>
</dbReference>
<proteinExistence type="inferred from homology"/>
<evidence type="ECO:0000313" key="9">
    <source>
        <dbReference type="EMBL" id="CAK9109701.1"/>
    </source>
</evidence>
<dbReference type="GO" id="GO:0000428">
    <property type="term" value="C:DNA-directed RNA polymerase complex"/>
    <property type="evidence" value="ECO:0007669"/>
    <property type="project" value="UniProtKB-KW"/>
</dbReference>
<keyword evidence="3 9" id="KW-0240">DNA-directed RNA polymerase</keyword>
<gene>
    <name evidence="9" type="ORF">SCF082_LOCUS50971</name>
</gene>
<evidence type="ECO:0000256" key="6">
    <source>
        <dbReference type="ARBA" id="ARBA00023163"/>
    </source>
</evidence>
<keyword evidence="5" id="KW-0548">Nucleotidyltransferase</keyword>
<dbReference type="EC" id="2.7.7.6" evidence="2"/>
<dbReference type="Proteomes" id="UP001642464">
    <property type="component" value="Unassembled WGS sequence"/>
</dbReference>
<evidence type="ECO:0000256" key="1">
    <source>
        <dbReference type="ARBA" id="ARBA00006460"/>
    </source>
</evidence>
<evidence type="ECO:0000256" key="7">
    <source>
        <dbReference type="SAM" id="MobiDB-lite"/>
    </source>
</evidence>